<dbReference type="EMBL" id="BMNT01000048">
    <property type="protein sequence ID" value="GGL14221.1"/>
    <property type="molecule type" value="Genomic_DNA"/>
</dbReference>
<keyword evidence="2" id="KW-1185">Reference proteome</keyword>
<reference evidence="1" key="2">
    <citation type="submission" date="2020-09" db="EMBL/GenBank/DDBJ databases">
        <authorList>
            <person name="Sun Q."/>
            <person name="Ohkuma M."/>
        </authorList>
    </citation>
    <scope>NUCLEOTIDE SEQUENCE</scope>
    <source>
        <strain evidence="1">JCM 13064</strain>
    </source>
</reference>
<comment type="caution">
    <text evidence="1">The sequence shown here is derived from an EMBL/GenBank/DDBJ whole genome shotgun (WGS) entry which is preliminary data.</text>
</comment>
<organism evidence="1 2">
    <name type="scientific">Sphaerisporangium melleum</name>
    <dbReference type="NCBI Taxonomy" id="321316"/>
    <lineage>
        <taxon>Bacteria</taxon>
        <taxon>Bacillati</taxon>
        <taxon>Actinomycetota</taxon>
        <taxon>Actinomycetes</taxon>
        <taxon>Streptosporangiales</taxon>
        <taxon>Streptosporangiaceae</taxon>
        <taxon>Sphaerisporangium</taxon>
    </lineage>
</organism>
<accession>A0A917RLM2</accession>
<protein>
    <recommendedName>
        <fullName evidence="3">Methyltransferase domain-containing protein</fullName>
    </recommendedName>
</protein>
<reference evidence="1" key="1">
    <citation type="journal article" date="2014" name="Int. J. Syst. Evol. Microbiol.">
        <title>Complete genome sequence of Corynebacterium casei LMG S-19264T (=DSM 44701T), isolated from a smear-ripened cheese.</title>
        <authorList>
            <consortium name="US DOE Joint Genome Institute (JGI-PGF)"/>
            <person name="Walter F."/>
            <person name="Albersmeier A."/>
            <person name="Kalinowski J."/>
            <person name="Ruckert C."/>
        </authorList>
    </citation>
    <scope>NUCLEOTIDE SEQUENCE</scope>
    <source>
        <strain evidence="1">JCM 13064</strain>
    </source>
</reference>
<evidence type="ECO:0000313" key="2">
    <source>
        <dbReference type="Proteomes" id="UP000645217"/>
    </source>
</evidence>
<evidence type="ECO:0000313" key="1">
    <source>
        <dbReference type="EMBL" id="GGL14221.1"/>
    </source>
</evidence>
<proteinExistence type="predicted"/>
<name>A0A917RLM2_9ACTN</name>
<dbReference type="Proteomes" id="UP000645217">
    <property type="component" value="Unassembled WGS sequence"/>
</dbReference>
<evidence type="ECO:0008006" key="3">
    <source>
        <dbReference type="Google" id="ProtNLM"/>
    </source>
</evidence>
<dbReference type="AlphaFoldDB" id="A0A917RLM2"/>
<dbReference type="InterPro" id="IPR029063">
    <property type="entry name" value="SAM-dependent_MTases_sf"/>
</dbReference>
<sequence>MTRSSQSEITRRSNDYYRAGALDHERWAKIAELPDYDRVIAGFDWAKALDVHRGKTSAAILDCGCGIGYFPRRLREKVPFPPHLTFDYDTLDPSSYSLTEHRKNLPHPFKARHSINSSIEDFRPESWLGAYEIIWCMHSLYTVPRERLRGVLSTLASLLTPDGRCFIYLPKKRSAYMALFDLYLKETGHERIQPYLTAEEVLSELTGPNTLTVATVDCDFDHWIDEAEPQTLATYLNQISLRPVRLTFDEWQRNTGFASYLDEAFDPERSAWRFRQEMSLISFSRRSGAQGSA</sequence>
<dbReference type="RefSeq" id="WP_189166929.1">
    <property type="nucleotide sequence ID" value="NZ_BMNT01000048.1"/>
</dbReference>
<gene>
    <name evidence="1" type="ORF">GCM10007964_65270</name>
</gene>
<dbReference type="Gene3D" id="3.40.50.150">
    <property type="entry name" value="Vaccinia Virus protein VP39"/>
    <property type="match status" value="1"/>
</dbReference>
<dbReference type="CDD" id="cd02440">
    <property type="entry name" value="AdoMet_MTases"/>
    <property type="match status" value="1"/>
</dbReference>
<dbReference type="Pfam" id="PF13489">
    <property type="entry name" value="Methyltransf_23"/>
    <property type="match status" value="1"/>
</dbReference>
<dbReference type="SUPFAM" id="SSF53335">
    <property type="entry name" value="S-adenosyl-L-methionine-dependent methyltransferases"/>
    <property type="match status" value="1"/>
</dbReference>